<comment type="caution">
    <text evidence="2">The sequence shown here is derived from an EMBL/GenBank/DDBJ whole genome shotgun (WGS) entry which is preliminary data.</text>
</comment>
<name>A0ABP4FQN7_9ACTN</name>
<dbReference type="Proteomes" id="UP001501371">
    <property type="component" value="Unassembled WGS sequence"/>
</dbReference>
<accession>A0ABP4FQN7</accession>
<proteinExistence type="predicted"/>
<organism evidence="2 3">
    <name type="scientific">Streptomyces hebeiensis</name>
    <dbReference type="NCBI Taxonomy" id="229486"/>
    <lineage>
        <taxon>Bacteria</taxon>
        <taxon>Bacillati</taxon>
        <taxon>Actinomycetota</taxon>
        <taxon>Actinomycetes</taxon>
        <taxon>Kitasatosporales</taxon>
        <taxon>Streptomycetaceae</taxon>
        <taxon>Streptomyces</taxon>
    </lineage>
</organism>
<reference evidence="3" key="1">
    <citation type="journal article" date="2019" name="Int. J. Syst. Evol. Microbiol.">
        <title>The Global Catalogue of Microorganisms (GCM) 10K type strain sequencing project: providing services to taxonomists for standard genome sequencing and annotation.</title>
        <authorList>
            <consortium name="The Broad Institute Genomics Platform"/>
            <consortium name="The Broad Institute Genome Sequencing Center for Infectious Disease"/>
            <person name="Wu L."/>
            <person name="Ma J."/>
        </authorList>
    </citation>
    <scope>NUCLEOTIDE SEQUENCE [LARGE SCALE GENOMIC DNA]</scope>
    <source>
        <strain evidence="3">JCM 12696</strain>
    </source>
</reference>
<sequence>MSFNEEWGRLRADATERTARGTARGATGAAPPEPGPDADAVREAREAVLERLADFRSTAVLVPLDAEGGLWTAPLGGLDWICAFTDEAALARFAEARGETEREWPYRTVLGSRLFDEVVPALAFPCGVALNAAGPDGATFPPVRGIVPDSAALDGGTGATGAYGGSAL</sequence>
<evidence type="ECO:0000313" key="3">
    <source>
        <dbReference type="Proteomes" id="UP001501371"/>
    </source>
</evidence>
<evidence type="ECO:0000313" key="2">
    <source>
        <dbReference type="EMBL" id="GAA1195788.1"/>
    </source>
</evidence>
<feature type="compositionally biased region" description="Low complexity" evidence="1">
    <location>
        <begin position="20"/>
        <end position="30"/>
    </location>
</feature>
<protein>
    <recommendedName>
        <fullName evidence="4">SseB protein N-terminal domain-containing protein</fullName>
    </recommendedName>
</protein>
<dbReference type="EMBL" id="BAAAKV010000079">
    <property type="protein sequence ID" value="GAA1195788.1"/>
    <property type="molecule type" value="Genomic_DNA"/>
</dbReference>
<dbReference type="RefSeq" id="WP_344283712.1">
    <property type="nucleotide sequence ID" value="NZ_BAAAKV010000079.1"/>
</dbReference>
<gene>
    <name evidence="2" type="ORF">GCM10009654_60980</name>
</gene>
<keyword evidence="3" id="KW-1185">Reference proteome</keyword>
<feature type="compositionally biased region" description="Basic and acidic residues" evidence="1">
    <location>
        <begin position="1"/>
        <end position="19"/>
    </location>
</feature>
<feature type="region of interest" description="Disordered" evidence="1">
    <location>
        <begin position="1"/>
        <end position="40"/>
    </location>
</feature>
<evidence type="ECO:0000256" key="1">
    <source>
        <dbReference type="SAM" id="MobiDB-lite"/>
    </source>
</evidence>
<evidence type="ECO:0008006" key="4">
    <source>
        <dbReference type="Google" id="ProtNLM"/>
    </source>
</evidence>